<dbReference type="Proteomes" id="UP000198287">
    <property type="component" value="Unassembled WGS sequence"/>
</dbReference>
<evidence type="ECO:0000313" key="1">
    <source>
        <dbReference type="EMBL" id="OXA42179.1"/>
    </source>
</evidence>
<gene>
    <name evidence="1" type="ORF">Fcan01_23139</name>
</gene>
<accession>A0A226DAD5</accession>
<comment type="caution">
    <text evidence="1">The sequence shown here is derived from an EMBL/GenBank/DDBJ whole genome shotgun (WGS) entry which is preliminary data.</text>
</comment>
<sequence length="127" mass="13611">MGVTNLRAKLSRTVTPSKLVRRVEAACLDAPISLKSLTQKKGKRIEFTSPSSAAHVGWLIASYDVANAAKIGLTSDSEQSPRFTAEGITSQDKSITAINAQDIVRKGSLIKTLLVGTPRAPIQYRSS</sequence>
<organism evidence="1 2">
    <name type="scientific">Folsomia candida</name>
    <name type="common">Springtail</name>
    <dbReference type="NCBI Taxonomy" id="158441"/>
    <lineage>
        <taxon>Eukaryota</taxon>
        <taxon>Metazoa</taxon>
        <taxon>Ecdysozoa</taxon>
        <taxon>Arthropoda</taxon>
        <taxon>Hexapoda</taxon>
        <taxon>Collembola</taxon>
        <taxon>Entomobryomorpha</taxon>
        <taxon>Isotomoidea</taxon>
        <taxon>Isotomidae</taxon>
        <taxon>Proisotominae</taxon>
        <taxon>Folsomia</taxon>
    </lineage>
</organism>
<reference evidence="1 2" key="1">
    <citation type="submission" date="2015-12" db="EMBL/GenBank/DDBJ databases">
        <title>The genome of Folsomia candida.</title>
        <authorList>
            <person name="Faddeeva A."/>
            <person name="Derks M.F."/>
            <person name="Anvar Y."/>
            <person name="Smit S."/>
            <person name="Van Straalen N."/>
            <person name="Roelofs D."/>
        </authorList>
    </citation>
    <scope>NUCLEOTIDE SEQUENCE [LARGE SCALE GENOMIC DNA]</scope>
    <source>
        <strain evidence="1 2">VU population</strain>
        <tissue evidence="1">Whole body</tissue>
    </source>
</reference>
<evidence type="ECO:0000313" key="2">
    <source>
        <dbReference type="Proteomes" id="UP000198287"/>
    </source>
</evidence>
<keyword evidence="2" id="KW-1185">Reference proteome</keyword>
<dbReference type="AlphaFoldDB" id="A0A226DAD5"/>
<protein>
    <submittedName>
        <fullName evidence="1">Uncharacterized protein</fullName>
    </submittedName>
</protein>
<name>A0A226DAD5_FOLCA</name>
<proteinExistence type="predicted"/>
<dbReference type="EMBL" id="LNIX01000027">
    <property type="protein sequence ID" value="OXA42179.1"/>
    <property type="molecule type" value="Genomic_DNA"/>
</dbReference>